<dbReference type="InterPro" id="IPR001002">
    <property type="entry name" value="Chitin-bd_1"/>
</dbReference>
<dbReference type="SUPFAM" id="SSF57016">
    <property type="entry name" value="Plant lectins/antimicrobial peptides"/>
    <property type="match status" value="2"/>
</dbReference>
<evidence type="ECO:0000256" key="2">
    <source>
        <dbReference type="ARBA" id="ARBA00023026"/>
    </source>
</evidence>
<keyword evidence="2" id="KW-0843">Virulence</keyword>
<feature type="compositionally biased region" description="Low complexity" evidence="4">
    <location>
        <begin position="406"/>
        <end position="428"/>
    </location>
</feature>
<protein>
    <recommendedName>
        <fullName evidence="9">LysM domain-containing protein</fullName>
    </recommendedName>
</protein>
<evidence type="ECO:0000256" key="4">
    <source>
        <dbReference type="SAM" id="MobiDB-lite"/>
    </source>
</evidence>
<dbReference type="PANTHER" id="PTHR34997">
    <property type="entry name" value="AM15"/>
    <property type="match status" value="1"/>
</dbReference>
<evidence type="ECO:0000259" key="6">
    <source>
        <dbReference type="PROSITE" id="PS50941"/>
    </source>
</evidence>
<feature type="compositionally biased region" description="Polar residues" evidence="4">
    <location>
        <begin position="431"/>
        <end position="456"/>
    </location>
</feature>
<keyword evidence="1 3" id="KW-0147">Chitin-binding</keyword>
<dbReference type="AlphaFoldDB" id="F2TM09"/>
<dbReference type="SUPFAM" id="SSF54106">
    <property type="entry name" value="LysM domain"/>
    <property type="match status" value="1"/>
</dbReference>
<proteinExistence type="predicted"/>
<feature type="domain" description="Chitin-binding type-1" evidence="6">
    <location>
        <begin position="462"/>
        <end position="505"/>
    </location>
</feature>
<keyword evidence="5" id="KW-0732">Signal</keyword>
<accession>F2TM09</accession>
<dbReference type="InterPro" id="IPR052210">
    <property type="entry name" value="LysM1-like"/>
</dbReference>
<dbReference type="GO" id="GO:0008061">
    <property type="term" value="F:chitin binding"/>
    <property type="evidence" value="ECO:0007669"/>
    <property type="project" value="UniProtKB-UniRule"/>
</dbReference>
<evidence type="ECO:0000256" key="3">
    <source>
        <dbReference type="PROSITE-ProRule" id="PRU00261"/>
    </source>
</evidence>
<feature type="disulfide bond" evidence="3">
    <location>
        <begin position="589"/>
        <end position="603"/>
    </location>
</feature>
<comment type="caution">
    <text evidence="3">Lacks conserved residue(s) required for the propagation of feature annotation.</text>
</comment>
<dbReference type="InterPro" id="IPR036861">
    <property type="entry name" value="Endochitinase-like_sf"/>
</dbReference>
<dbReference type="Proteomes" id="UP000007802">
    <property type="component" value="Unassembled WGS sequence"/>
</dbReference>
<dbReference type="EMBL" id="GG749464">
    <property type="protein sequence ID" value="EGE84272.2"/>
    <property type="molecule type" value="Genomic_DNA"/>
</dbReference>
<evidence type="ECO:0008006" key="9">
    <source>
        <dbReference type="Google" id="ProtNLM"/>
    </source>
</evidence>
<dbReference type="PANTHER" id="PTHR34997:SF1">
    <property type="entry name" value="PEPTIDOGLYCAN-BINDING LYSIN DOMAIN"/>
    <property type="match status" value="1"/>
</dbReference>
<evidence type="ECO:0000313" key="8">
    <source>
        <dbReference type="EMBL" id="EGE84272.2"/>
    </source>
</evidence>
<feature type="disulfide bond" evidence="3">
    <location>
        <begin position="479"/>
        <end position="493"/>
    </location>
</feature>
<feature type="disulfide bond" evidence="3">
    <location>
        <begin position="465"/>
        <end position="480"/>
    </location>
</feature>
<feature type="region of interest" description="Disordered" evidence="4">
    <location>
        <begin position="372"/>
        <end position="456"/>
    </location>
</feature>
<feature type="domain" description="Chitin-binding type-1" evidence="6">
    <location>
        <begin position="568"/>
        <end position="615"/>
    </location>
</feature>
<dbReference type="OrthoDB" id="5985073at2759"/>
<dbReference type="PROSITE" id="PS51782">
    <property type="entry name" value="LYSM"/>
    <property type="match status" value="1"/>
</dbReference>
<dbReference type="HOGENOM" id="CLU_036407_0_0_1"/>
<reference evidence="8" key="1">
    <citation type="submission" date="2010-03" db="EMBL/GenBank/DDBJ databases">
        <title>Annotation of Blastomyces dermatitidis strain ATCC 18188.</title>
        <authorList>
            <consortium name="The Broad Institute Genome Sequencing Platform"/>
            <consortium name="Broad Institute Genome Sequencing Center for Infectious Disease."/>
            <person name="Cuomo C."/>
            <person name="Klein B."/>
            <person name="Sullivan T."/>
            <person name="Heitman J."/>
            <person name="Young S."/>
            <person name="Zeng Q."/>
            <person name="Gargeya S."/>
            <person name="Alvarado L."/>
            <person name="Berlin A.M."/>
            <person name="Chapman S.B."/>
            <person name="Chen Z."/>
            <person name="Freedman E."/>
            <person name="Gellesch M."/>
            <person name="Goldberg J."/>
            <person name="Griggs A."/>
            <person name="Gujja S."/>
            <person name="Heilman E."/>
            <person name="Heiman D."/>
            <person name="Howarth C."/>
            <person name="Mehta T."/>
            <person name="Neiman D."/>
            <person name="Pearson M."/>
            <person name="Roberts A."/>
            <person name="Saif S."/>
            <person name="Shea T."/>
            <person name="Shenoy N."/>
            <person name="Sisk P."/>
            <person name="Stolte C."/>
            <person name="Sykes S."/>
            <person name="White J."/>
            <person name="Yandava C."/>
            <person name="Haas B."/>
            <person name="Nusbaum C."/>
            <person name="Birren B."/>
        </authorList>
    </citation>
    <scope>NUCLEOTIDE SEQUENCE [LARGE SCALE GENOMIC DNA]</scope>
    <source>
        <strain evidence="8">ATCC 18188</strain>
    </source>
</reference>
<name>F2TM09_AJEDA</name>
<feature type="compositionally biased region" description="Acidic residues" evidence="4">
    <location>
        <begin position="642"/>
        <end position="657"/>
    </location>
</feature>
<evidence type="ECO:0000259" key="7">
    <source>
        <dbReference type="PROSITE" id="PS51782"/>
    </source>
</evidence>
<feature type="chain" id="PRO_5005346530" description="LysM domain-containing protein" evidence="5">
    <location>
        <begin position="20"/>
        <end position="657"/>
    </location>
</feature>
<dbReference type="CDD" id="cd00118">
    <property type="entry name" value="LysM"/>
    <property type="match status" value="1"/>
</dbReference>
<organism evidence="8">
    <name type="scientific">Ajellomyces dermatitidis (strain ATCC 18188 / CBS 674.68)</name>
    <name type="common">Blastomyces dermatitidis</name>
    <dbReference type="NCBI Taxonomy" id="653446"/>
    <lineage>
        <taxon>Eukaryota</taxon>
        <taxon>Fungi</taxon>
        <taxon>Dikarya</taxon>
        <taxon>Ascomycota</taxon>
        <taxon>Pezizomycotina</taxon>
        <taxon>Eurotiomycetes</taxon>
        <taxon>Eurotiomycetidae</taxon>
        <taxon>Onygenales</taxon>
        <taxon>Ajellomycetaceae</taxon>
        <taxon>Blastomyces</taxon>
    </lineage>
</organism>
<feature type="disulfide bond" evidence="3">
    <location>
        <begin position="534"/>
        <end position="548"/>
    </location>
</feature>
<feature type="domain" description="LysM" evidence="7">
    <location>
        <begin position="278"/>
        <end position="324"/>
    </location>
</feature>
<dbReference type="Pfam" id="PF01476">
    <property type="entry name" value="LysM"/>
    <property type="match status" value="1"/>
</dbReference>
<evidence type="ECO:0000256" key="5">
    <source>
        <dbReference type="SAM" id="SignalP"/>
    </source>
</evidence>
<dbReference type="Gene3D" id="3.10.350.10">
    <property type="entry name" value="LysM domain"/>
    <property type="match status" value="1"/>
</dbReference>
<feature type="region of interest" description="Disordered" evidence="4">
    <location>
        <begin position="611"/>
        <end position="657"/>
    </location>
</feature>
<evidence type="ECO:0000256" key="1">
    <source>
        <dbReference type="ARBA" id="ARBA00022669"/>
    </source>
</evidence>
<keyword evidence="3" id="KW-1015">Disulfide bond</keyword>
<dbReference type="SMART" id="SM00270">
    <property type="entry name" value="ChtBD1"/>
    <property type="match status" value="3"/>
</dbReference>
<sequence length="657" mass="69554">MQSFVLLFFGLVSAQQATAEFNFYAKYEEASVTTTLGIPDQCLSALNQTVDCDAVNVARAASGADDDFWFKDNVTSLCTAECSSALSTWLSDVETQCAGHQINTDGRFIEPYTIPLRYIAGFDMACLQDSFNNWCYLESQGWESVGNSKWGSDLCYGDDPPPQCDDQVLMIADATADPDRMSVTNMYSKDLFCSECFILMWRQRLLSPVLSSAKLAEYLVDQFNKINSACSDLPGAAPAVFRTNEEPTPNEKRAHGVYNEAATPAVPVHPGAIGDCGQYYHVATGDTCGSIASNLGISIYDIKRFNTELDRTCSNLLADHVICIAPIENEPISTDGNCGVGYGTVCEGSEFGSCCHSNNRCGPCNMGDTGPEDASPIDTTPDYLAPDDSAPGITDPADPSTPIPAPDDSMPSSTTSSITSSITPPSDSAQDDSATGDPTSAKPSQPTETGRPGNTTMSISIDGKCSLNVSCTGSGYGSCCSTSGYCGTGYEWCGVGNCLAGACEQDKSGISFDGTCGPRSPENRTCFGSRFGDCCSLSGYCGTGPEWCGYGNCHSGACDRSLNGVSTDGTCGPKFPGNMTCMGSSYGECCSTQGFCGSSSRHCGAASCYSGKCEDSNKDEDDKVQDDPEQDDAGGEDKLEEDKDFEDRDEDADAVED</sequence>
<feature type="compositionally biased region" description="Acidic residues" evidence="4">
    <location>
        <begin position="617"/>
        <end position="634"/>
    </location>
</feature>
<dbReference type="InterPro" id="IPR018392">
    <property type="entry name" value="LysM"/>
</dbReference>
<feature type="signal peptide" evidence="5">
    <location>
        <begin position="1"/>
        <end position="19"/>
    </location>
</feature>
<gene>
    <name evidence="8" type="ORF">BDDG_07217</name>
</gene>
<feature type="domain" description="Chitin-binding type-1" evidence="6">
    <location>
        <begin position="513"/>
        <end position="560"/>
    </location>
</feature>
<dbReference type="Gene3D" id="3.30.60.10">
    <property type="entry name" value="Endochitinase-like"/>
    <property type="match status" value="2"/>
</dbReference>
<dbReference type="InterPro" id="IPR036779">
    <property type="entry name" value="LysM_dom_sf"/>
</dbReference>
<dbReference type="PROSITE" id="PS50941">
    <property type="entry name" value="CHIT_BIND_I_2"/>
    <property type="match status" value="3"/>
</dbReference>
<dbReference type="SMART" id="SM00257">
    <property type="entry name" value="LysM"/>
    <property type="match status" value="1"/>
</dbReference>